<gene>
    <name evidence="14" type="ORF">TRFO_36329</name>
</gene>
<evidence type="ECO:0000313" key="15">
    <source>
        <dbReference type="Proteomes" id="UP000179807"/>
    </source>
</evidence>
<dbReference type="InterPro" id="IPR011009">
    <property type="entry name" value="Kinase-like_dom_sf"/>
</dbReference>
<dbReference type="GO" id="GO:0005737">
    <property type="term" value="C:cytoplasm"/>
    <property type="evidence" value="ECO:0007669"/>
    <property type="project" value="TreeGrafter"/>
</dbReference>
<dbReference type="InterPro" id="IPR017441">
    <property type="entry name" value="Protein_kinase_ATP_BS"/>
</dbReference>
<dbReference type="VEuPathDB" id="TrichDB:TRFO_36329"/>
<dbReference type="SMART" id="SM00220">
    <property type="entry name" value="S_TKc"/>
    <property type="match status" value="1"/>
</dbReference>
<evidence type="ECO:0000256" key="3">
    <source>
        <dbReference type="ARBA" id="ARBA00022490"/>
    </source>
</evidence>
<comment type="catalytic activity">
    <reaction evidence="10">
        <text>L-threonyl-[protein] + ATP = O-phospho-L-threonyl-[protein] + ADP + H(+)</text>
        <dbReference type="Rhea" id="RHEA:46608"/>
        <dbReference type="Rhea" id="RHEA-COMP:11060"/>
        <dbReference type="Rhea" id="RHEA-COMP:11605"/>
        <dbReference type="ChEBI" id="CHEBI:15378"/>
        <dbReference type="ChEBI" id="CHEBI:30013"/>
        <dbReference type="ChEBI" id="CHEBI:30616"/>
        <dbReference type="ChEBI" id="CHEBI:61977"/>
        <dbReference type="ChEBI" id="CHEBI:456216"/>
        <dbReference type="EC" id="2.7.11.1"/>
    </reaction>
</comment>
<feature type="binding site" evidence="12">
    <location>
        <position position="34"/>
    </location>
    <ligand>
        <name>ATP</name>
        <dbReference type="ChEBI" id="CHEBI:30616"/>
    </ligand>
</feature>
<keyword evidence="4" id="KW-0723">Serine/threonine-protein kinase</keyword>
<evidence type="ECO:0000256" key="4">
    <source>
        <dbReference type="ARBA" id="ARBA00022527"/>
    </source>
</evidence>
<dbReference type="Proteomes" id="UP000179807">
    <property type="component" value="Unassembled WGS sequence"/>
</dbReference>
<dbReference type="GO" id="GO:0005524">
    <property type="term" value="F:ATP binding"/>
    <property type="evidence" value="ECO:0007669"/>
    <property type="project" value="UniProtKB-UniRule"/>
</dbReference>
<evidence type="ECO:0000256" key="10">
    <source>
        <dbReference type="ARBA" id="ARBA00047899"/>
    </source>
</evidence>
<comment type="subcellular location">
    <subcellularLocation>
        <location evidence="1">Cytoplasm</location>
        <location evidence="1">Cytoskeleton</location>
    </subcellularLocation>
</comment>
<dbReference type="GO" id="GO:0004674">
    <property type="term" value="F:protein serine/threonine kinase activity"/>
    <property type="evidence" value="ECO:0007669"/>
    <property type="project" value="UniProtKB-KW"/>
</dbReference>
<dbReference type="InterPro" id="IPR011989">
    <property type="entry name" value="ARM-like"/>
</dbReference>
<dbReference type="Gene3D" id="1.10.510.10">
    <property type="entry name" value="Transferase(Phosphotransferase) domain 1"/>
    <property type="match status" value="1"/>
</dbReference>
<dbReference type="InterPro" id="IPR000719">
    <property type="entry name" value="Prot_kinase_dom"/>
</dbReference>
<evidence type="ECO:0000256" key="1">
    <source>
        <dbReference type="ARBA" id="ARBA00004245"/>
    </source>
</evidence>
<evidence type="ECO:0000313" key="14">
    <source>
        <dbReference type="EMBL" id="OHS97467.1"/>
    </source>
</evidence>
<evidence type="ECO:0000256" key="6">
    <source>
        <dbReference type="ARBA" id="ARBA00022741"/>
    </source>
</evidence>
<dbReference type="PROSITE" id="PS00107">
    <property type="entry name" value="PROTEIN_KINASE_ATP"/>
    <property type="match status" value="1"/>
</dbReference>
<dbReference type="PROSITE" id="PS50011">
    <property type="entry name" value="PROTEIN_KINASE_DOM"/>
    <property type="match status" value="1"/>
</dbReference>
<dbReference type="Pfam" id="PF00069">
    <property type="entry name" value="Pkinase"/>
    <property type="match status" value="1"/>
</dbReference>
<dbReference type="GO" id="GO:0005856">
    <property type="term" value="C:cytoskeleton"/>
    <property type="evidence" value="ECO:0007669"/>
    <property type="project" value="UniProtKB-SubCell"/>
</dbReference>
<keyword evidence="5" id="KW-0808">Transferase</keyword>
<dbReference type="AlphaFoldDB" id="A0A1J4JIT1"/>
<name>A0A1J4JIT1_9EUKA</name>
<organism evidence="14 15">
    <name type="scientific">Tritrichomonas foetus</name>
    <dbReference type="NCBI Taxonomy" id="1144522"/>
    <lineage>
        <taxon>Eukaryota</taxon>
        <taxon>Metamonada</taxon>
        <taxon>Parabasalia</taxon>
        <taxon>Tritrichomonadida</taxon>
        <taxon>Tritrichomonadidae</taxon>
        <taxon>Tritrichomonas</taxon>
    </lineage>
</organism>
<evidence type="ECO:0000256" key="7">
    <source>
        <dbReference type="ARBA" id="ARBA00022777"/>
    </source>
</evidence>
<keyword evidence="9" id="KW-0206">Cytoskeleton</keyword>
<dbReference type="FunFam" id="3.30.200.20:FF:000315">
    <property type="entry name" value="Calcium-dependent protein kinase 3"/>
    <property type="match status" value="1"/>
</dbReference>
<evidence type="ECO:0000256" key="2">
    <source>
        <dbReference type="ARBA" id="ARBA00012513"/>
    </source>
</evidence>
<accession>A0A1J4JIT1</accession>
<evidence type="ECO:0000256" key="9">
    <source>
        <dbReference type="ARBA" id="ARBA00023212"/>
    </source>
</evidence>
<dbReference type="EC" id="2.7.11.1" evidence="2"/>
<keyword evidence="3" id="KW-0963">Cytoplasm</keyword>
<keyword evidence="7 14" id="KW-0418">Kinase</keyword>
<proteinExistence type="predicted"/>
<dbReference type="Gene3D" id="1.25.10.10">
    <property type="entry name" value="Leucine-rich Repeat Variant"/>
    <property type="match status" value="1"/>
</dbReference>
<dbReference type="PANTHER" id="PTHR22983">
    <property type="entry name" value="PROTEIN KINASE RELATED"/>
    <property type="match status" value="1"/>
</dbReference>
<keyword evidence="6 12" id="KW-0547">Nucleotide-binding</keyword>
<sequence length="971" mass="109604">MFQDYDLLNMIGEGSFGRVYKARRRYTGRLVAIKLINKLGQNAEDIITLRREIDILSKVNHPNIMKMIDVFETDTNFCIVTELARGDLFQVIDDEQILPESALKPIAAQLVSALCHLHKSHIIHRDLKPQNILVGANGSIKVCDFGFARALSQTTLMLTSIKGTPLYMAPELVQEQPYNESIDIWSLGIILYELFHGSPPFFTESIYKLIQMIINNPIKYPDTMSEEFVSFLQMMLEKNPSRRATAEDLLNHPFIKDEDISIFDEKIYNYKSTQFENAIKESLTPDSNSNFKPPKSNKLDYQMVFLSPSSYSTEEVKKALKYLKESNQNADSPLVASFATNIMNFLKDQSIIVDVISAATYVLQLDRERYTPQLLSIASILGQPNIPIEMISFVTELLVIPYAHSKVFEYPYDSSFLKLDEEKAVRLRDVLLSFIFTPDQEILIETYVFISYLLQVSSVFFTTVCGDFTPQFAPLIVSAFTRSESSVVRCAALSILTQIVLNDPTSVYFIQPLDPFFDAIKAMISNDPESLESFCCFTSILTFFKASFKELKRIPKFMKKFDDPENITSFVMKIFDGDDNFINRLGLLLMFSAQEPTQKSEFLGYACIICSLFTFLSIDEKTLTSCSNYITNIMPYHQPPLLKNILKLDKEEVLSVLTSLVSLFESQAATSIFSEYILEALTPELADELLENDALLSLAHVISEMGPNVPAPTVLVLAKLILSFNEAGALLFEQSREVLTSIFSVEMAAESGLIIASHFARLSSAFLPSLSECGAINLAARGLLADIPRIRGRALDFIGNYCRHAPIPDDFMNIISKNVIDQINGDDVDCLKMASYALSNMLFYSPQLSDAVLETVSVEKLNEIINNEEYQDQNPKIIENIVSMCANLVRKSDDHLMKLIDGNVLFSILTIVKDGGSIGARALLQLSVFCQYKEARIYLKKNKVSSIIEQYSSVSNDRIQRTYKKLMQCFE</sequence>
<dbReference type="EMBL" id="MLAK01001114">
    <property type="protein sequence ID" value="OHS97467.1"/>
    <property type="molecule type" value="Genomic_DNA"/>
</dbReference>
<keyword evidence="15" id="KW-1185">Reference proteome</keyword>
<dbReference type="PROSITE" id="PS00108">
    <property type="entry name" value="PROTEIN_KINASE_ST"/>
    <property type="match status" value="1"/>
</dbReference>
<dbReference type="FunFam" id="1.10.510.10:FF:000292">
    <property type="entry name" value="Serine/threonine-protein kinase 36"/>
    <property type="match status" value="1"/>
</dbReference>
<reference evidence="14" key="1">
    <citation type="submission" date="2016-10" db="EMBL/GenBank/DDBJ databases">
        <authorList>
            <person name="Benchimol M."/>
            <person name="Almeida L.G."/>
            <person name="Vasconcelos A.T."/>
            <person name="Perreira-Neves A."/>
            <person name="Rosa I.A."/>
            <person name="Tasca T."/>
            <person name="Bogo M.R."/>
            <person name="de Souza W."/>
        </authorList>
    </citation>
    <scope>NUCLEOTIDE SEQUENCE [LARGE SCALE GENOMIC DNA]</scope>
    <source>
        <strain evidence="14">K</strain>
    </source>
</reference>
<dbReference type="SUPFAM" id="SSF48371">
    <property type="entry name" value="ARM repeat"/>
    <property type="match status" value="1"/>
</dbReference>
<comment type="catalytic activity">
    <reaction evidence="11">
        <text>L-seryl-[protein] + ATP = O-phospho-L-seryl-[protein] + ADP + H(+)</text>
        <dbReference type="Rhea" id="RHEA:17989"/>
        <dbReference type="Rhea" id="RHEA-COMP:9863"/>
        <dbReference type="Rhea" id="RHEA-COMP:11604"/>
        <dbReference type="ChEBI" id="CHEBI:15378"/>
        <dbReference type="ChEBI" id="CHEBI:29999"/>
        <dbReference type="ChEBI" id="CHEBI:30616"/>
        <dbReference type="ChEBI" id="CHEBI:83421"/>
        <dbReference type="ChEBI" id="CHEBI:456216"/>
        <dbReference type="EC" id="2.7.11.1"/>
    </reaction>
</comment>
<keyword evidence="8 12" id="KW-0067">ATP-binding</keyword>
<evidence type="ECO:0000256" key="11">
    <source>
        <dbReference type="ARBA" id="ARBA00048679"/>
    </source>
</evidence>
<evidence type="ECO:0000259" key="13">
    <source>
        <dbReference type="PROSITE" id="PS50011"/>
    </source>
</evidence>
<dbReference type="InterPro" id="IPR008271">
    <property type="entry name" value="Ser/Thr_kinase_AS"/>
</dbReference>
<evidence type="ECO:0000256" key="8">
    <source>
        <dbReference type="ARBA" id="ARBA00022840"/>
    </source>
</evidence>
<evidence type="ECO:0000256" key="5">
    <source>
        <dbReference type="ARBA" id="ARBA00022679"/>
    </source>
</evidence>
<comment type="caution">
    <text evidence="14">The sequence shown here is derived from an EMBL/GenBank/DDBJ whole genome shotgun (WGS) entry which is preliminary data.</text>
</comment>
<dbReference type="InterPro" id="IPR016024">
    <property type="entry name" value="ARM-type_fold"/>
</dbReference>
<protein>
    <recommendedName>
        <fullName evidence="2">non-specific serine/threonine protein kinase</fullName>
        <ecNumber evidence="2">2.7.11.1</ecNumber>
    </recommendedName>
</protein>
<evidence type="ECO:0000256" key="12">
    <source>
        <dbReference type="PROSITE-ProRule" id="PRU10141"/>
    </source>
</evidence>
<dbReference type="OrthoDB" id="266718at2759"/>
<feature type="domain" description="Protein kinase" evidence="13">
    <location>
        <begin position="5"/>
        <end position="255"/>
    </location>
</feature>
<dbReference type="GeneID" id="94845470"/>
<dbReference type="RefSeq" id="XP_068350604.1">
    <property type="nucleotide sequence ID" value="XM_068510766.1"/>
</dbReference>
<dbReference type="SUPFAM" id="SSF56112">
    <property type="entry name" value="Protein kinase-like (PK-like)"/>
    <property type="match status" value="1"/>
</dbReference>
<dbReference type="PANTHER" id="PTHR22983:SF6">
    <property type="entry name" value="SERINE_THREONINE-PROTEIN KINASE 36"/>
    <property type="match status" value="1"/>
</dbReference>